<dbReference type="PANTHER" id="PTHR11566">
    <property type="entry name" value="DYNAMIN"/>
    <property type="match status" value="1"/>
</dbReference>
<dbReference type="InterPro" id="IPR003130">
    <property type="entry name" value="GED"/>
</dbReference>
<dbReference type="InterPro" id="IPR001401">
    <property type="entry name" value="Dynamin_GTPase"/>
</dbReference>
<keyword evidence="7" id="KW-1185">Reference proteome</keyword>
<dbReference type="FunFam" id="3.40.50.300:FF:001425">
    <property type="entry name" value="Dynamin GTPase, putative"/>
    <property type="match status" value="1"/>
</dbReference>
<feature type="domain" description="GED" evidence="4">
    <location>
        <begin position="595"/>
        <end position="686"/>
    </location>
</feature>
<feature type="compositionally biased region" description="Basic and acidic residues" evidence="3">
    <location>
        <begin position="706"/>
        <end position="718"/>
    </location>
</feature>
<feature type="domain" description="Dynamin-type G" evidence="5">
    <location>
        <begin position="30"/>
        <end position="313"/>
    </location>
</feature>
<dbReference type="Pfam" id="PF02212">
    <property type="entry name" value="GED"/>
    <property type="match status" value="1"/>
</dbReference>
<dbReference type="InterPro" id="IPR000375">
    <property type="entry name" value="Dynamin_stalk"/>
</dbReference>
<sequence length="775" mass="87469">MSVTDNLQSKHHRDLLDIIDKLRSQGFGNYIDLPEIIVCGDQSSGKSSVLEAISGQSFLAKDGVCTRFATELSLRRDATKSVNVFITPGPDRSLDEAEALRSWKPKVTDQVGIETVIEEAKGKLGLLQNKTFCDDILHIELSGPNQPHLTMVDLPGLFRAGNSDQSEEDAQLVSDMVAQYMNRPRSIILAVVSAKNEYVLQEVTARAKKADPQGLRTLGLITKPDTLDPNSESEARWVDLAQNKDVKLQLGWHVLKNRSYNQKSFDSAQRDDAEREFFSRDIWATLDRSLCGVEALKTRLSSLLKREILRQLPELVQEVERQLKNCDDRLERLGADRDTPIKQHQYLVKIGSDFSSLMVAAVQGIWTNPFFGGPKEFKLYSRRLRAIVQNRLREFAEHIRRQGASQSIHEEDEEAYGDEIISRADYIKEVQDSMMFSRGCELPGLFNPLIVGRLFAEQCRPWRDIAEELSRDIASNTYKVAEHIMEHVAAEEVAPKMLELVNSGIDQLQTSMKQKIDELLTPHFEQHAITYNPRLTANVQEAQRARNKRMIQSKIQNTFGAKLFAKPDERIHVNPSQIVDLFLDGVEPDMDRYGASFIVDYMQAYYKVALARFIDDVSNIAIEGCLISKLPDLLTPNMIFDLDLEEVERLVGESPETAKERSQVREKLSILQDGLRKLQRLTRAKDVSILAGGKSHQMVKTAGLERPSDTEDMPKSPYDEPNSDWLAEDERASSPEARTPPMSADEDSWLAAAGKKKKGVLSLWPPNGMIGRVEP</sequence>
<dbReference type="GO" id="GO:0006897">
    <property type="term" value="P:endocytosis"/>
    <property type="evidence" value="ECO:0007669"/>
    <property type="project" value="TreeGrafter"/>
</dbReference>
<dbReference type="EMBL" id="JAGPNK010000003">
    <property type="protein sequence ID" value="KAH7324698.1"/>
    <property type="molecule type" value="Genomic_DNA"/>
</dbReference>
<dbReference type="InterPro" id="IPR027417">
    <property type="entry name" value="P-loop_NTPase"/>
</dbReference>
<evidence type="ECO:0000256" key="1">
    <source>
        <dbReference type="ARBA" id="ARBA00022741"/>
    </source>
</evidence>
<feature type="region of interest" description="Disordered" evidence="3">
    <location>
        <begin position="698"/>
        <end position="749"/>
    </location>
</feature>
<dbReference type="OrthoDB" id="415706at2759"/>
<protein>
    <submittedName>
        <fullName evidence="6">P-loop containing nucleoside triphosphate hydrolase protein</fullName>
    </submittedName>
</protein>
<organism evidence="6 7">
    <name type="scientific">Stachybotrys elegans</name>
    <dbReference type="NCBI Taxonomy" id="80388"/>
    <lineage>
        <taxon>Eukaryota</taxon>
        <taxon>Fungi</taxon>
        <taxon>Dikarya</taxon>
        <taxon>Ascomycota</taxon>
        <taxon>Pezizomycotina</taxon>
        <taxon>Sordariomycetes</taxon>
        <taxon>Hypocreomycetidae</taxon>
        <taxon>Hypocreales</taxon>
        <taxon>Stachybotryaceae</taxon>
        <taxon>Stachybotrys</taxon>
    </lineage>
</organism>
<dbReference type="GO" id="GO:0000266">
    <property type="term" value="P:mitochondrial fission"/>
    <property type="evidence" value="ECO:0007669"/>
    <property type="project" value="TreeGrafter"/>
</dbReference>
<dbReference type="SUPFAM" id="SSF52540">
    <property type="entry name" value="P-loop containing nucleoside triphosphate hydrolases"/>
    <property type="match status" value="1"/>
</dbReference>
<dbReference type="GO" id="GO:0016559">
    <property type="term" value="P:peroxisome fission"/>
    <property type="evidence" value="ECO:0007669"/>
    <property type="project" value="TreeGrafter"/>
</dbReference>
<dbReference type="GO" id="GO:0005525">
    <property type="term" value="F:GTP binding"/>
    <property type="evidence" value="ECO:0007669"/>
    <property type="project" value="InterPro"/>
</dbReference>
<dbReference type="CDD" id="cd08771">
    <property type="entry name" value="DLP_1"/>
    <property type="match status" value="1"/>
</dbReference>
<evidence type="ECO:0000259" key="4">
    <source>
        <dbReference type="PROSITE" id="PS51388"/>
    </source>
</evidence>
<keyword evidence="6" id="KW-0378">Hydrolase</keyword>
<reference evidence="6" key="1">
    <citation type="journal article" date="2021" name="Nat. Commun.">
        <title>Genetic determinants of endophytism in the Arabidopsis root mycobiome.</title>
        <authorList>
            <person name="Mesny F."/>
            <person name="Miyauchi S."/>
            <person name="Thiergart T."/>
            <person name="Pickel B."/>
            <person name="Atanasova L."/>
            <person name="Karlsson M."/>
            <person name="Huettel B."/>
            <person name="Barry K.W."/>
            <person name="Haridas S."/>
            <person name="Chen C."/>
            <person name="Bauer D."/>
            <person name="Andreopoulos W."/>
            <person name="Pangilinan J."/>
            <person name="LaButti K."/>
            <person name="Riley R."/>
            <person name="Lipzen A."/>
            <person name="Clum A."/>
            <person name="Drula E."/>
            <person name="Henrissat B."/>
            <person name="Kohler A."/>
            <person name="Grigoriev I.V."/>
            <person name="Martin F.M."/>
            <person name="Hacquard S."/>
        </authorList>
    </citation>
    <scope>NUCLEOTIDE SEQUENCE</scope>
    <source>
        <strain evidence="6">MPI-CAGE-CH-0235</strain>
    </source>
</reference>
<accession>A0A8K0SVZ2</accession>
<dbReference type="Pfam" id="PF01031">
    <property type="entry name" value="Dynamin_M"/>
    <property type="match status" value="1"/>
</dbReference>
<dbReference type="Pfam" id="PF00350">
    <property type="entry name" value="Dynamin_N"/>
    <property type="match status" value="1"/>
</dbReference>
<dbReference type="Proteomes" id="UP000813444">
    <property type="component" value="Unassembled WGS sequence"/>
</dbReference>
<keyword evidence="1" id="KW-0547">Nucleotide-binding</keyword>
<name>A0A8K0SVZ2_9HYPO</name>
<dbReference type="GO" id="GO:0005874">
    <property type="term" value="C:microtubule"/>
    <property type="evidence" value="ECO:0007669"/>
    <property type="project" value="TreeGrafter"/>
</dbReference>
<evidence type="ECO:0000313" key="7">
    <source>
        <dbReference type="Proteomes" id="UP000813444"/>
    </source>
</evidence>
<keyword evidence="2" id="KW-0342">GTP-binding</keyword>
<dbReference type="GO" id="GO:0016020">
    <property type="term" value="C:membrane"/>
    <property type="evidence" value="ECO:0007669"/>
    <property type="project" value="TreeGrafter"/>
</dbReference>
<evidence type="ECO:0000313" key="6">
    <source>
        <dbReference type="EMBL" id="KAH7324698.1"/>
    </source>
</evidence>
<dbReference type="SMART" id="SM00053">
    <property type="entry name" value="DYNc"/>
    <property type="match status" value="1"/>
</dbReference>
<evidence type="ECO:0000256" key="2">
    <source>
        <dbReference type="ARBA" id="ARBA00023134"/>
    </source>
</evidence>
<dbReference type="PANTHER" id="PTHR11566:SF21">
    <property type="entry name" value="DYNAMIN RELATED PROTEIN 1, ISOFORM A"/>
    <property type="match status" value="1"/>
</dbReference>
<evidence type="ECO:0000256" key="3">
    <source>
        <dbReference type="SAM" id="MobiDB-lite"/>
    </source>
</evidence>
<dbReference type="GO" id="GO:0005739">
    <property type="term" value="C:mitochondrion"/>
    <property type="evidence" value="ECO:0007669"/>
    <property type="project" value="TreeGrafter"/>
</dbReference>
<dbReference type="AlphaFoldDB" id="A0A8K0SVZ2"/>
<dbReference type="InterPro" id="IPR030381">
    <property type="entry name" value="G_DYNAMIN_dom"/>
</dbReference>
<dbReference type="InterPro" id="IPR022812">
    <property type="entry name" value="Dynamin"/>
</dbReference>
<dbReference type="InterPro" id="IPR045063">
    <property type="entry name" value="Dynamin_N"/>
</dbReference>
<evidence type="ECO:0000259" key="5">
    <source>
        <dbReference type="PROSITE" id="PS51718"/>
    </source>
</evidence>
<dbReference type="Gene3D" id="3.40.50.300">
    <property type="entry name" value="P-loop containing nucleotide triphosphate hydrolases"/>
    <property type="match status" value="1"/>
</dbReference>
<comment type="caution">
    <text evidence="6">The sequence shown here is derived from an EMBL/GenBank/DDBJ whole genome shotgun (WGS) entry which is preliminary data.</text>
</comment>
<gene>
    <name evidence="6" type="ORF">B0I35DRAFT_370064</name>
</gene>
<dbReference type="GO" id="GO:0008017">
    <property type="term" value="F:microtubule binding"/>
    <property type="evidence" value="ECO:0007669"/>
    <property type="project" value="TreeGrafter"/>
</dbReference>
<dbReference type="PROSITE" id="PS51718">
    <property type="entry name" value="G_DYNAMIN_2"/>
    <property type="match status" value="1"/>
</dbReference>
<dbReference type="GO" id="GO:0003924">
    <property type="term" value="F:GTPase activity"/>
    <property type="evidence" value="ECO:0007669"/>
    <property type="project" value="InterPro"/>
</dbReference>
<dbReference type="PRINTS" id="PR00195">
    <property type="entry name" value="DYNAMIN"/>
</dbReference>
<dbReference type="PROSITE" id="PS51388">
    <property type="entry name" value="GED"/>
    <property type="match status" value="1"/>
</dbReference>
<dbReference type="InterPro" id="IPR020850">
    <property type="entry name" value="GED_dom"/>
</dbReference>
<dbReference type="GO" id="GO:0048312">
    <property type="term" value="P:intracellular distribution of mitochondria"/>
    <property type="evidence" value="ECO:0007669"/>
    <property type="project" value="TreeGrafter"/>
</dbReference>
<proteinExistence type="predicted"/>